<evidence type="ECO:0000256" key="2">
    <source>
        <dbReference type="ARBA" id="ARBA00023004"/>
    </source>
</evidence>
<accession>A0A3N0AI87</accession>
<keyword evidence="3" id="KW-0411">Iron-sulfur</keyword>
<organism evidence="6 7">
    <name type="scientific">Slackia faecicanis</name>
    <dbReference type="NCBI Taxonomy" id="255723"/>
    <lineage>
        <taxon>Bacteria</taxon>
        <taxon>Bacillati</taxon>
        <taxon>Actinomycetota</taxon>
        <taxon>Coriobacteriia</taxon>
        <taxon>Eggerthellales</taxon>
        <taxon>Eggerthellaceae</taxon>
        <taxon>Slackia</taxon>
    </lineage>
</organism>
<keyword evidence="1" id="KW-0479">Metal-binding</keyword>
<evidence type="ECO:0000259" key="5">
    <source>
        <dbReference type="PROSITE" id="PS51379"/>
    </source>
</evidence>
<dbReference type="Proteomes" id="UP000267368">
    <property type="component" value="Unassembled WGS sequence"/>
</dbReference>
<proteinExistence type="predicted"/>
<dbReference type="GO" id="GO:0046872">
    <property type="term" value="F:metal ion binding"/>
    <property type="evidence" value="ECO:0007669"/>
    <property type="project" value="UniProtKB-KW"/>
</dbReference>
<keyword evidence="2" id="KW-0408">Iron</keyword>
<evidence type="ECO:0000313" key="7">
    <source>
        <dbReference type="Proteomes" id="UP000267368"/>
    </source>
</evidence>
<feature type="region of interest" description="Disordered" evidence="4">
    <location>
        <begin position="76"/>
        <end position="100"/>
    </location>
</feature>
<name>A0A3N0AI87_9ACTN</name>
<evidence type="ECO:0000256" key="4">
    <source>
        <dbReference type="SAM" id="MobiDB-lite"/>
    </source>
</evidence>
<sequence>MGPVVLTKARESQWRRIAAIASDAGVNLKDCYQRGKCTAGCIECGECERVCPMDLPLMSLVHKQVRDIDRLFGPYEGGGLSDGGPDPLRTYRTDDVEEFM</sequence>
<reference evidence="7" key="1">
    <citation type="submission" date="2018-05" db="EMBL/GenBank/DDBJ databases">
        <title>Genome Sequencing of selected type strains of the family Eggerthellaceae.</title>
        <authorList>
            <person name="Danylec N."/>
            <person name="Stoll D.A."/>
            <person name="Doetsch A."/>
            <person name="Huch M."/>
        </authorList>
    </citation>
    <scope>NUCLEOTIDE SEQUENCE [LARGE SCALE GENOMIC DNA]</scope>
    <source>
        <strain evidence="7">DSM 17537</strain>
    </source>
</reference>
<comment type="caution">
    <text evidence="6">The sequence shown here is derived from an EMBL/GenBank/DDBJ whole genome shotgun (WGS) entry which is preliminary data.</text>
</comment>
<evidence type="ECO:0000256" key="1">
    <source>
        <dbReference type="ARBA" id="ARBA00022723"/>
    </source>
</evidence>
<evidence type="ECO:0000313" key="6">
    <source>
        <dbReference type="EMBL" id="RNL21540.1"/>
    </source>
</evidence>
<protein>
    <recommendedName>
        <fullName evidence="5">4Fe-4S ferredoxin-type domain-containing protein</fullName>
    </recommendedName>
</protein>
<dbReference type="InterPro" id="IPR017896">
    <property type="entry name" value="4Fe4S_Fe-S-bd"/>
</dbReference>
<dbReference type="PROSITE" id="PS00198">
    <property type="entry name" value="4FE4S_FER_1"/>
    <property type="match status" value="1"/>
</dbReference>
<evidence type="ECO:0000256" key="3">
    <source>
        <dbReference type="ARBA" id="ARBA00023014"/>
    </source>
</evidence>
<dbReference type="SUPFAM" id="SSF46548">
    <property type="entry name" value="alpha-helical ferredoxin"/>
    <property type="match status" value="1"/>
</dbReference>
<dbReference type="AlphaFoldDB" id="A0A3N0AI87"/>
<gene>
    <name evidence="6" type="ORF">DMP07_01495</name>
</gene>
<dbReference type="GO" id="GO:0051536">
    <property type="term" value="F:iron-sulfur cluster binding"/>
    <property type="evidence" value="ECO:0007669"/>
    <property type="project" value="UniProtKB-KW"/>
</dbReference>
<dbReference type="PROSITE" id="PS51379">
    <property type="entry name" value="4FE4S_FER_2"/>
    <property type="match status" value="1"/>
</dbReference>
<feature type="domain" description="4Fe-4S ferredoxin-type" evidence="5">
    <location>
        <begin position="41"/>
        <end position="61"/>
    </location>
</feature>
<dbReference type="InterPro" id="IPR017900">
    <property type="entry name" value="4Fe4S_Fe_S_CS"/>
</dbReference>
<dbReference type="EMBL" id="QICB01000001">
    <property type="protein sequence ID" value="RNL21540.1"/>
    <property type="molecule type" value="Genomic_DNA"/>
</dbReference>
<dbReference type="RefSeq" id="WP_123197381.1">
    <property type="nucleotide sequence ID" value="NZ_QICB01000001.1"/>
</dbReference>
<dbReference type="OrthoDB" id="9770306at2"/>
<keyword evidence="7" id="KW-1185">Reference proteome</keyword>